<reference evidence="2" key="1">
    <citation type="submission" date="2018-02" db="EMBL/GenBank/DDBJ databases">
        <authorList>
            <person name="Cohen D.B."/>
            <person name="Kent A.D."/>
        </authorList>
    </citation>
    <scope>NUCLEOTIDE SEQUENCE</scope>
</reference>
<gene>
    <name evidence="2" type="ORF">FSB_LOCUS47619</name>
</gene>
<evidence type="ECO:0000313" key="2">
    <source>
        <dbReference type="EMBL" id="SPD19737.1"/>
    </source>
</evidence>
<dbReference type="InterPro" id="IPR000477">
    <property type="entry name" value="RT_dom"/>
</dbReference>
<evidence type="ECO:0000259" key="1">
    <source>
        <dbReference type="Pfam" id="PF00078"/>
    </source>
</evidence>
<dbReference type="PANTHER" id="PTHR33116">
    <property type="entry name" value="REVERSE TRANSCRIPTASE ZINC-BINDING DOMAIN-CONTAINING PROTEIN-RELATED-RELATED"/>
    <property type="match status" value="1"/>
</dbReference>
<protein>
    <recommendedName>
        <fullName evidence="1">Reverse transcriptase domain-containing protein</fullName>
    </recommendedName>
</protein>
<dbReference type="PANTHER" id="PTHR33116:SF86">
    <property type="entry name" value="REVERSE TRANSCRIPTASE DOMAIN-CONTAINING PROTEIN"/>
    <property type="match status" value="1"/>
</dbReference>
<dbReference type="Pfam" id="PF00078">
    <property type="entry name" value="RVT_1"/>
    <property type="match status" value="1"/>
</dbReference>
<dbReference type="AlphaFoldDB" id="A0A2N9I0Z5"/>
<dbReference type="EMBL" id="OIVN01004879">
    <property type="protein sequence ID" value="SPD19737.1"/>
    <property type="molecule type" value="Genomic_DNA"/>
</dbReference>
<proteinExistence type="predicted"/>
<accession>A0A2N9I0Z5</accession>
<feature type="domain" description="Reverse transcriptase" evidence="1">
    <location>
        <begin position="226"/>
        <end position="334"/>
    </location>
</feature>
<sequence>MSQGLPVSSFFKNNALQLLPSRDGTRRFSGIARPKFLSSPQILKRSSLVPLLILIQIWKISIQVELNGWLACLETVWRQKSRETWLKEGDRNSRFFHLSTVIRRKHNSIDAIKSDSGDWIISKSEIKKFVVSKFIDLFTEEPISFPSGLDNLISPTISSMQNEALCNIPTPLEIKNVIFGMYNLKAPGPDGLPALFYKQYWPIVGESVISVVQNFFRSGHMLNECVSFVSFSILINGGKTDYFKPSRGLRQGDPLSPYLFILCQEVLSRLIDRQFNSGAINGVKMNPSGPAFTHVMYADDLMLFAKATSRKVSMLDDCLELYCQWAIKKELNMKTISDHANYLGAPLFTSRSRSKDFKFLQEKVESRLKGWRCKSLSWVGQSTLIKSVAMAIPSYTFASFDVLNVVCDKLDAAARRSSLCIQALRSKYKVRSDWMSREAPKNASQTWKAIERLKKTVECGACFLVGDGAVIDIWKDP</sequence>
<organism evidence="2">
    <name type="scientific">Fagus sylvatica</name>
    <name type="common">Beechnut</name>
    <dbReference type="NCBI Taxonomy" id="28930"/>
    <lineage>
        <taxon>Eukaryota</taxon>
        <taxon>Viridiplantae</taxon>
        <taxon>Streptophyta</taxon>
        <taxon>Embryophyta</taxon>
        <taxon>Tracheophyta</taxon>
        <taxon>Spermatophyta</taxon>
        <taxon>Magnoliopsida</taxon>
        <taxon>eudicotyledons</taxon>
        <taxon>Gunneridae</taxon>
        <taxon>Pentapetalae</taxon>
        <taxon>rosids</taxon>
        <taxon>fabids</taxon>
        <taxon>Fagales</taxon>
        <taxon>Fagaceae</taxon>
        <taxon>Fagus</taxon>
    </lineage>
</organism>
<name>A0A2N9I0Z5_FAGSY</name>